<evidence type="ECO:0000313" key="3">
    <source>
        <dbReference type="Proteomes" id="UP001500689"/>
    </source>
</evidence>
<dbReference type="EMBL" id="BAAAZN010000020">
    <property type="protein sequence ID" value="GAA3575512.1"/>
    <property type="molecule type" value="Genomic_DNA"/>
</dbReference>
<feature type="compositionally biased region" description="Basic and acidic residues" evidence="1">
    <location>
        <begin position="47"/>
        <end position="69"/>
    </location>
</feature>
<reference evidence="3" key="1">
    <citation type="journal article" date="2019" name="Int. J. Syst. Evol. Microbiol.">
        <title>The Global Catalogue of Microorganisms (GCM) 10K type strain sequencing project: providing services to taxonomists for standard genome sequencing and annotation.</title>
        <authorList>
            <consortium name="The Broad Institute Genomics Platform"/>
            <consortium name="The Broad Institute Genome Sequencing Center for Infectious Disease"/>
            <person name="Wu L."/>
            <person name="Ma J."/>
        </authorList>
    </citation>
    <scope>NUCLEOTIDE SEQUENCE [LARGE SCALE GENOMIC DNA]</scope>
    <source>
        <strain evidence="3">JCM 16898</strain>
    </source>
</reference>
<keyword evidence="3" id="KW-1185">Reference proteome</keyword>
<evidence type="ECO:0000256" key="1">
    <source>
        <dbReference type="SAM" id="MobiDB-lite"/>
    </source>
</evidence>
<feature type="region of interest" description="Disordered" evidence="1">
    <location>
        <begin position="1"/>
        <end position="69"/>
    </location>
</feature>
<name>A0ABP6Y1N4_9PSEU</name>
<organism evidence="2 3">
    <name type="scientific">Amycolatopsis ultiminotia</name>
    <dbReference type="NCBI Taxonomy" id="543629"/>
    <lineage>
        <taxon>Bacteria</taxon>
        <taxon>Bacillati</taxon>
        <taxon>Actinomycetota</taxon>
        <taxon>Actinomycetes</taxon>
        <taxon>Pseudonocardiales</taxon>
        <taxon>Pseudonocardiaceae</taxon>
        <taxon>Amycolatopsis</taxon>
    </lineage>
</organism>
<comment type="caution">
    <text evidence="2">The sequence shown here is derived from an EMBL/GenBank/DDBJ whole genome shotgun (WGS) entry which is preliminary data.</text>
</comment>
<evidence type="ECO:0000313" key="2">
    <source>
        <dbReference type="EMBL" id="GAA3575512.1"/>
    </source>
</evidence>
<sequence length="69" mass="7296">MLGNEEAATAGQPSPSCWKGGGGLESLPGHRDRAAHQGQTRRPAAVKVRESESDDSEKQAAEKARGERP</sequence>
<protein>
    <submittedName>
        <fullName evidence="2">Uncharacterized protein</fullName>
    </submittedName>
</protein>
<accession>A0ABP6Y1N4</accession>
<gene>
    <name evidence="2" type="ORF">GCM10022222_70150</name>
</gene>
<proteinExistence type="predicted"/>
<dbReference type="Proteomes" id="UP001500689">
    <property type="component" value="Unassembled WGS sequence"/>
</dbReference>